<dbReference type="PIRSF" id="PIRSF018168">
    <property type="entry name" value="Mannan-1_4-beta-mannosidase"/>
    <property type="match status" value="1"/>
</dbReference>
<sequence length="368" mass="41450">MAQVDGVTGASVQAANTSCCKGKKDCSKTPAGQLKTRLQKLLSKGIMLGHQDDPVYGTTWKWDEGKSDVLLTTGDYPAVMGFDLGKIELDSKENLDGVPFDRMRKEILAQHKRGGIVTLSWHPWNPATGENAWDPKGDAVAAVLDGGAQQQKFDAWLKKVSDFILSLKNDKGQLVPVIFRPWHEMNGGWFWWGANSCTPAQYNQLYAKTYHRLTEAGCNNIVWAWSPNLGDEKNVDAFLERYPGNKFVDLVGVDIYEFDNNDATYQKNLTETLDVMMQAAKKINKIPALSETGCRGISQKQNWFTQTLWPVLQKYQLSYVLFWRNAWDKPQEEAYLPGVGDGAIVNDFKAFKNEKKVLFVKDIVKVKK</sequence>
<evidence type="ECO:0000256" key="5">
    <source>
        <dbReference type="PIRSR" id="PIRSR018168-1"/>
    </source>
</evidence>
<comment type="catalytic activity">
    <reaction evidence="4">
        <text>Random hydrolysis of (1-&gt;4)-beta-D-mannosidic linkages in mannans, galactomannans and glucomannans.</text>
        <dbReference type="EC" id="3.2.1.78"/>
    </reaction>
</comment>
<feature type="site" description="Plays an important role in maintaining the position of the catalytic nucleophile" evidence="7">
    <location>
        <position position="183"/>
    </location>
</feature>
<dbReference type="PANTHER" id="PTHR40079">
    <property type="entry name" value="MANNAN ENDO-1,4-BETA-MANNOSIDASE E-RELATED"/>
    <property type="match status" value="1"/>
</dbReference>
<evidence type="ECO:0000313" key="10">
    <source>
        <dbReference type="EMBL" id="MQN80618.1"/>
    </source>
</evidence>
<evidence type="ECO:0000256" key="4">
    <source>
        <dbReference type="PIRNR" id="PIRNR018168"/>
    </source>
</evidence>
<dbReference type="PROSITE" id="PS51764">
    <property type="entry name" value="GH26"/>
    <property type="match status" value="1"/>
</dbReference>
<feature type="active site" description="Nucleophile" evidence="5 8">
    <location>
        <position position="291"/>
    </location>
</feature>
<dbReference type="EMBL" id="VZCB01000052">
    <property type="protein sequence ID" value="MQN80618.1"/>
    <property type="molecule type" value="Genomic_DNA"/>
</dbReference>
<feature type="binding site" evidence="6">
    <location>
        <position position="189"/>
    </location>
    <ligand>
        <name>substrate</name>
    </ligand>
</feature>
<dbReference type="Pfam" id="PF02156">
    <property type="entry name" value="Glyco_hydro_26"/>
    <property type="match status" value="1"/>
</dbReference>
<keyword evidence="3 4" id="KW-0326">Glycosidase</keyword>
<dbReference type="InterPro" id="IPR022790">
    <property type="entry name" value="GH26_dom"/>
</dbReference>
<dbReference type="EC" id="3.2.1.78" evidence="4"/>
<accession>A0A6G1U1C6</accession>
<evidence type="ECO:0000256" key="3">
    <source>
        <dbReference type="ARBA" id="ARBA00023295"/>
    </source>
</evidence>
<comment type="similarity">
    <text evidence="1 4 8">Belongs to the glycosyl hydrolase 26 family.</text>
</comment>
<name>A0A6G1U1C6_9BACT</name>
<dbReference type="Proteomes" id="UP000480425">
    <property type="component" value="Unassembled WGS sequence"/>
</dbReference>
<feature type="domain" description="GH26" evidence="9">
    <location>
        <begin position="29"/>
        <end position="361"/>
    </location>
</feature>
<comment type="caution">
    <text evidence="10">The sequence shown here is derived from an EMBL/GenBank/DDBJ whole genome shotgun (WGS) entry which is preliminary data.</text>
</comment>
<evidence type="ECO:0000256" key="2">
    <source>
        <dbReference type="ARBA" id="ARBA00022801"/>
    </source>
</evidence>
<dbReference type="OrthoDB" id="9816550at2"/>
<evidence type="ECO:0000256" key="1">
    <source>
        <dbReference type="ARBA" id="ARBA00007754"/>
    </source>
</evidence>
<proteinExistence type="inferred from homology"/>
<protein>
    <recommendedName>
        <fullName evidence="4">Mannan endo-1,4-beta-mannosidase</fullName>
        <ecNumber evidence="4">3.2.1.78</ecNumber>
    </recommendedName>
</protein>
<dbReference type="InterPro" id="IPR016714">
    <property type="entry name" value="MANB/E"/>
</dbReference>
<reference evidence="10 11" key="1">
    <citation type="submission" date="2019-09" db="EMBL/GenBank/DDBJ databases">
        <title>Distinct polysaccharide growth profiles of human intestinal Prevotella copri isolates.</title>
        <authorList>
            <person name="Fehlner-Peach H."/>
            <person name="Magnabosco C."/>
            <person name="Raghavan V."/>
            <person name="Scher J.U."/>
            <person name="Tett A."/>
            <person name="Cox L.M."/>
            <person name="Gottsegen C."/>
            <person name="Watters A."/>
            <person name="Wiltshire- Gordon J.D."/>
            <person name="Segata N."/>
            <person name="Bonneau R."/>
            <person name="Littman D.R."/>
        </authorList>
    </citation>
    <scope>NUCLEOTIDE SEQUENCE [LARGE SCALE GENOMIC DNA]</scope>
    <source>
        <strain evidence="11">iA622</strain>
    </source>
</reference>
<dbReference type="SUPFAM" id="SSF51445">
    <property type="entry name" value="(Trans)glycosidases"/>
    <property type="match status" value="1"/>
</dbReference>
<evidence type="ECO:0000259" key="9">
    <source>
        <dbReference type="PROSITE" id="PS51764"/>
    </source>
</evidence>
<feature type="active site" description="Proton donor" evidence="5 8">
    <location>
        <position position="184"/>
    </location>
</feature>
<dbReference type="InterPro" id="IPR000805">
    <property type="entry name" value="Glyco_hydro_26"/>
</dbReference>
<dbReference type="GO" id="GO:0005576">
    <property type="term" value="C:extracellular region"/>
    <property type="evidence" value="ECO:0007669"/>
    <property type="project" value="UniProtKB-SubCell"/>
</dbReference>
<feature type="binding site" evidence="6">
    <location>
        <position position="122"/>
    </location>
    <ligand>
        <name>substrate</name>
    </ligand>
</feature>
<dbReference type="Gene3D" id="3.20.20.80">
    <property type="entry name" value="Glycosidases"/>
    <property type="match status" value="1"/>
</dbReference>
<evidence type="ECO:0000256" key="7">
    <source>
        <dbReference type="PIRSR" id="PIRSR018168-3"/>
    </source>
</evidence>
<keyword evidence="2 4" id="KW-0378">Hydrolase</keyword>
<dbReference type="InterPro" id="IPR017853">
    <property type="entry name" value="GH"/>
</dbReference>
<dbReference type="GO" id="GO:0016985">
    <property type="term" value="F:mannan endo-1,4-beta-mannosidase activity"/>
    <property type="evidence" value="ECO:0007669"/>
    <property type="project" value="UniProtKB-UniRule"/>
</dbReference>
<keyword evidence="4" id="KW-0119">Carbohydrate metabolism</keyword>
<dbReference type="GO" id="GO:0006080">
    <property type="term" value="P:substituted mannan metabolic process"/>
    <property type="evidence" value="ECO:0007669"/>
    <property type="project" value="UniProtKB-UniRule"/>
</dbReference>
<organism evidence="10 11">
    <name type="scientific">Segatella copri</name>
    <dbReference type="NCBI Taxonomy" id="165179"/>
    <lineage>
        <taxon>Bacteria</taxon>
        <taxon>Pseudomonadati</taxon>
        <taxon>Bacteroidota</taxon>
        <taxon>Bacteroidia</taxon>
        <taxon>Bacteroidales</taxon>
        <taxon>Prevotellaceae</taxon>
        <taxon>Segatella</taxon>
    </lineage>
</organism>
<dbReference type="AlphaFoldDB" id="A0A6G1U1C6"/>
<keyword evidence="4" id="KW-0964">Secreted</keyword>
<dbReference type="PRINTS" id="PR00739">
    <property type="entry name" value="GLHYDRLASE26"/>
</dbReference>
<comment type="subcellular location">
    <subcellularLocation>
        <location evidence="4">Secreted</location>
    </subcellularLocation>
</comment>
<evidence type="ECO:0000256" key="6">
    <source>
        <dbReference type="PIRSR" id="PIRSR018168-2"/>
    </source>
</evidence>
<gene>
    <name evidence="10" type="ORF">F7D73_06565</name>
</gene>
<evidence type="ECO:0000256" key="8">
    <source>
        <dbReference type="PROSITE-ProRule" id="PRU01100"/>
    </source>
</evidence>
<evidence type="ECO:0000313" key="11">
    <source>
        <dbReference type="Proteomes" id="UP000480425"/>
    </source>
</evidence>
<feature type="binding site" evidence="6">
    <location>
        <position position="256"/>
    </location>
    <ligand>
        <name>substrate</name>
    </ligand>
</feature>
<dbReference type="PANTHER" id="PTHR40079:SF4">
    <property type="entry name" value="GH26 DOMAIN-CONTAINING PROTEIN-RELATED"/>
    <property type="match status" value="1"/>
</dbReference>